<dbReference type="RefSeq" id="WP_190131075.1">
    <property type="nucleotide sequence ID" value="NZ_BNBD01000008.1"/>
</dbReference>
<protein>
    <submittedName>
        <fullName evidence="4">CsbD family protein</fullName>
    </submittedName>
</protein>
<dbReference type="Gene3D" id="1.10.1470.10">
    <property type="entry name" value="YjbJ"/>
    <property type="match status" value="1"/>
</dbReference>
<proteinExistence type="inferred from homology"/>
<dbReference type="Proteomes" id="UP000638313">
    <property type="component" value="Unassembled WGS sequence"/>
</dbReference>
<dbReference type="EMBL" id="BNBD01000008">
    <property type="protein sequence ID" value="GHF55138.1"/>
    <property type="molecule type" value="Genomic_DNA"/>
</dbReference>
<feature type="compositionally biased region" description="Basic and acidic residues" evidence="2">
    <location>
        <begin position="38"/>
        <end position="57"/>
    </location>
</feature>
<dbReference type="Pfam" id="PF05532">
    <property type="entry name" value="CsbD"/>
    <property type="match status" value="1"/>
</dbReference>
<evidence type="ECO:0000313" key="5">
    <source>
        <dbReference type="Proteomes" id="UP000638313"/>
    </source>
</evidence>
<comment type="similarity">
    <text evidence="1">Belongs to the UPF0337 (CsbD) family.</text>
</comment>
<dbReference type="InterPro" id="IPR036629">
    <property type="entry name" value="YjbJ_sf"/>
</dbReference>
<name>A0A919B6T7_9ACTN</name>
<feature type="compositionally biased region" description="Basic and acidic residues" evidence="2">
    <location>
        <begin position="1"/>
        <end position="20"/>
    </location>
</feature>
<dbReference type="SUPFAM" id="SSF69047">
    <property type="entry name" value="Hypothetical protein YjbJ"/>
    <property type="match status" value="1"/>
</dbReference>
<feature type="domain" description="CsbD-like" evidence="3">
    <location>
        <begin position="6"/>
        <end position="57"/>
    </location>
</feature>
<organism evidence="4 5">
    <name type="scientific">Streptomyces mashuensis</name>
    <dbReference type="NCBI Taxonomy" id="33904"/>
    <lineage>
        <taxon>Bacteria</taxon>
        <taxon>Bacillati</taxon>
        <taxon>Actinomycetota</taxon>
        <taxon>Actinomycetes</taxon>
        <taxon>Kitasatosporales</taxon>
        <taxon>Streptomycetaceae</taxon>
        <taxon>Streptomyces</taxon>
    </lineage>
</organism>
<feature type="region of interest" description="Disordered" evidence="2">
    <location>
        <begin position="1"/>
        <end position="57"/>
    </location>
</feature>
<dbReference type="InterPro" id="IPR008462">
    <property type="entry name" value="CsbD"/>
</dbReference>
<dbReference type="AlphaFoldDB" id="A0A919B6T7"/>
<evidence type="ECO:0000259" key="3">
    <source>
        <dbReference type="Pfam" id="PF05532"/>
    </source>
</evidence>
<gene>
    <name evidence="4" type="ORF">GCM10010218_40670</name>
</gene>
<evidence type="ECO:0000256" key="1">
    <source>
        <dbReference type="ARBA" id="ARBA00009129"/>
    </source>
</evidence>
<evidence type="ECO:0000313" key="4">
    <source>
        <dbReference type="EMBL" id="GHF55138.1"/>
    </source>
</evidence>
<sequence>MSAEKKAEHLTEKAKGKVKEATGAVTGNDSKRAQGKGEQAKADVKQAGEHAKDAFRH</sequence>
<reference evidence="4" key="1">
    <citation type="journal article" date="2014" name="Int. J. Syst. Evol. Microbiol.">
        <title>Complete genome sequence of Corynebacterium casei LMG S-19264T (=DSM 44701T), isolated from a smear-ripened cheese.</title>
        <authorList>
            <consortium name="US DOE Joint Genome Institute (JGI-PGF)"/>
            <person name="Walter F."/>
            <person name="Albersmeier A."/>
            <person name="Kalinowski J."/>
            <person name="Ruckert C."/>
        </authorList>
    </citation>
    <scope>NUCLEOTIDE SEQUENCE</scope>
    <source>
        <strain evidence="4">JCM 4059</strain>
    </source>
</reference>
<accession>A0A919B6T7</accession>
<evidence type="ECO:0000256" key="2">
    <source>
        <dbReference type="SAM" id="MobiDB-lite"/>
    </source>
</evidence>
<reference evidence="4" key="2">
    <citation type="submission" date="2020-09" db="EMBL/GenBank/DDBJ databases">
        <authorList>
            <person name="Sun Q."/>
            <person name="Ohkuma M."/>
        </authorList>
    </citation>
    <scope>NUCLEOTIDE SEQUENCE</scope>
    <source>
        <strain evidence="4">JCM 4059</strain>
    </source>
</reference>
<keyword evidence="5" id="KW-1185">Reference proteome</keyword>
<comment type="caution">
    <text evidence="4">The sequence shown here is derived from an EMBL/GenBank/DDBJ whole genome shotgun (WGS) entry which is preliminary data.</text>
</comment>